<comment type="cofactor">
    <cofactor evidence="1">
        <name>Fe(2+)</name>
        <dbReference type="ChEBI" id="CHEBI:29033"/>
    </cofactor>
</comment>
<evidence type="ECO:0000259" key="4">
    <source>
        <dbReference type="PROSITE" id="PS51184"/>
    </source>
</evidence>
<dbReference type="InterPro" id="IPR039994">
    <property type="entry name" value="NO66-like"/>
</dbReference>
<evidence type="ECO:0000313" key="5">
    <source>
        <dbReference type="EMBL" id="MBN7823927.1"/>
    </source>
</evidence>
<reference evidence="5" key="1">
    <citation type="submission" date="2021-03" db="EMBL/GenBank/DDBJ databases">
        <title>novel species isolated from a fishpond in China.</title>
        <authorList>
            <person name="Lu H."/>
            <person name="Cai Z."/>
        </authorList>
    </citation>
    <scope>NUCLEOTIDE SEQUENCE</scope>
    <source>
        <strain evidence="5">JCM 30855</strain>
    </source>
</reference>
<accession>A0A939DJR8</accession>
<dbReference type="SUPFAM" id="SSF51197">
    <property type="entry name" value="Clavaminate synthase-like"/>
    <property type="match status" value="1"/>
</dbReference>
<dbReference type="Gene3D" id="3.40.366.30">
    <property type="entry name" value="50S ribosomal protein L16 arginine hydroxylase, Chain A, Domain 2"/>
    <property type="match status" value="1"/>
</dbReference>
<name>A0A939DJR8_9ALTE</name>
<sequence>MYQLQGFDPHTFLANYWQKQPLLIRGGFVDFIDPLDEHDLAGLAQEPDVDSRIVSNQGQKWQASQGPFEDFEPYCQGKWSLLVQSVDRYLDEASDLLNAFNFIPRWRLDDLMVSYSVPGGGVGPHVDQYDVFIIQGKGSRRWQVGAAKPLTELQPHPLLRQVEPFTPILDEVLQSGDILYIPPGFPHAGEALSDCLNYSVGFRAPNQQELLSSFADYVLDQQETSQRHQDPGLSLREFQHEITRQDKEALRALMLKAFDGEGFDQWLGSFLSEAGPAPSDNNHEFQMVTTEQISAHLQAGLPVVRRLDVVPLWQQPDPGQTDLALYLNECRLPTRVSLRPWLDKLLGSPAWQYAGDMQEADFQALCLLLERLIRHGYWSLG</sequence>
<protein>
    <submittedName>
        <fullName evidence="5">Cupin domain-containing protein</fullName>
    </submittedName>
</protein>
<evidence type="ECO:0000256" key="2">
    <source>
        <dbReference type="ARBA" id="ARBA00022723"/>
    </source>
</evidence>
<dbReference type="AlphaFoldDB" id="A0A939DJR8"/>
<proteinExistence type="predicted"/>
<feature type="domain" description="JmjC" evidence="4">
    <location>
        <begin position="92"/>
        <end position="219"/>
    </location>
</feature>
<dbReference type="PANTHER" id="PTHR13096:SF8">
    <property type="entry name" value="RIBOSOMAL OXYGENASE 1"/>
    <property type="match status" value="1"/>
</dbReference>
<keyword evidence="3" id="KW-0408">Iron</keyword>
<evidence type="ECO:0000256" key="1">
    <source>
        <dbReference type="ARBA" id="ARBA00001954"/>
    </source>
</evidence>
<keyword evidence="2" id="KW-0479">Metal-binding</keyword>
<dbReference type="RefSeq" id="WP_206572030.1">
    <property type="nucleotide sequence ID" value="NZ_JAFKCV010000001.1"/>
</dbReference>
<keyword evidence="6" id="KW-1185">Reference proteome</keyword>
<dbReference type="GO" id="GO:0016706">
    <property type="term" value="F:2-oxoglutarate-dependent dioxygenase activity"/>
    <property type="evidence" value="ECO:0007669"/>
    <property type="project" value="TreeGrafter"/>
</dbReference>
<dbReference type="Proteomes" id="UP000664654">
    <property type="component" value="Unassembled WGS sequence"/>
</dbReference>
<comment type="caution">
    <text evidence="5">The sequence shown here is derived from an EMBL/GenBank/DDBJ whole genome shotgun (WGS) entry which is preliminary data.</text>
</comment>
<dbReference type="Pfam" id="PF08007">
    <property type="entry name" value="JmjC_2"/>
    <property type="match status" value="1"/>
</dbReference>
<dbReference type="Gene3D" id="2.60.120.650">
    <property type="entry name" value="Cupin"/>
    <property type="match status" value="1"/>
</dbReference>
<dbReference type="PANTHER" id="PTHR13096">
    <property type="entry name" value="MINA53 MYC INDUCED NUCLEAR ANTIGEN"/>
    <property type="match status" value="1"/>
</dbReference>
<dbReference type="GO" id="GO:0046872">
    <property type="term" value="F:metal ion binding"/>
    <property type="evidence" value="ECO:0007669"/>
    <property type="project" value="UniProtKB-KW"/>
</dbReference>
<evidence type="ECO:0000256" key="3">
    <source>
        <dbReference type="ARBA" id="ARBA00023004"/>
    </source>
</evidence>
<evidence type="ECO:0000313" key="6">
    <source>
        <dbReference type="Proteomes" id="UP000664654"/>
    </source>
</evidence>
<gene>
    <name evidence="5" type="ORF">J0A66_01700</name>
</gene>
<dbReference type="InterPro" id="IPR003347">
    <property type="entry name" value="JmjC_dom"/>
</dbReference>
<dbReference type="SMART" id="SM00558">
    <property type="entry name" value="JmjC"/>
    <property type="match status" value="1"/>
</dbReference>
<organism evidence="5 6">
    <name type="scientific">Bowmanella dokdonensis</name>
    <dbReference type="NCBI Taxonomy" id="751969"/>
    <lineage>
        <taxon>Bacteria</taxon>
        <taxon>Pseudomonadati</taxon>
        <taxon>Pseudomonadota</taxon>
        <taxon>Gammaproteobacteria</taxon>
        <taxon>Alteromonadales</taxon>
        <taxon>Alteromonadaceae</taxon>
        <taxon>Bowmanella</taxon>
    </lineage>
</organism>
<dbReference type="PROSITE" id="PS51184">
    <property type="entry name" value="JMJC"/>
    <property type="match status" value="1"/>
</dbReference>
<dbReference type="EMBL" id="JAFKCV010000001">
    <property type="protein sequence ID" value="MBN7823927.1"/>
    <property type="molecule type" value="Genomic_DNA"/>
</dbReference>